<evidence type="ECO:0000313" key="3">
    <source>
        <dbReference type="Proteomes" id="UP000220922"/>
    </source>
</evidence>
<dbReference type="Proteomes" id="UP000220922">
    <property type="component" value="Unassembled WGS sequence"/>
</dbReference>
<dbReference type="AlphaFoldDB" id="A0A2H3KJV3"/>
<keyword evidence="3" id="KW-1185">Reference proteome</keyword>
<accession>A0A2H3KJV3</accession>
<gene>
    <name evidence="2" type="ORF">A9Q02_16445</name>
</gene>
<reference evidence="2 3" key="1">
    <citation type="submission" date="2016-05" db="EMBL/GenBank/DDBJ databases">
        <authorList>
            <person name="Lavstsen T."/>
            <person name="Jespersen J.S."/>
        </authorList>
    </citation>
    <scope>NUCLEOTIDE SEQUENCE [LARGE SCALE GENOMIC DNA]</scope>
    <source>
        <strain evidence="2 3">B7-9</strain>
    </source>
</reference>
<dbReference type="EMBL" id="LYXE01000109">
    <property type="protein sequence ID" value="PDV98230.1"/>
    <property type="molecule type" value="Genomic_DNA"/>
</dbReference>
<organism evidence="2 3">
    <name type="scientific">Candidatus Chloroploca asiatica</name>
    <dbReference type="NCBI Taxonomy" id="1506545"/>
    <lineage>
        <taxon>Bacteria</taxon>
        <taxon>Bacillati</taxon>
        <taxon>Chloroflexota</taxon>
        <taxon>Chloroflexia</taxon>
        <taxon>Chloroflexales</taxon>
        <taxon>Chloroflexineae</taxon>
        <taxon>Oscillochloridaceae</taxon>
        <taxon>Candidatus Chloroploca</taxon>
    </lineage>
</organism>
<dbReference type="OrthoDB" id="145986at2"/>
<dbReference type="PANTHER" id="PTHR30298:SF0">
    <property type="entry name" value="PROTEIN YBFL-RELATED"/>
    <property type="match status" value="1"/>
</dbReference>
<sequence>MPPVRELALASSFATVNDPRIERTKAHNLLDSIIITLCAVIGGADDWVGVAEFGTSNEAWLKECLGLPNGIPSHTTFGRVFARIDPEQFQQRVLPWIKAVQTVRTNVIAIDG</sequence>
<protein>
    <recommendedName>
        <fullName evidence="1">H repeat-associated protein N-terminal domain-containing protein</fullName>
    </recommendedName>
</protein>
<feature type="domain" description="H repeat-associated protein N-terminal" evidence="1">
    <location>
        <begin position="12"/>
        <end position="97"/>
    </location>
</feature>
<dbReference type="InterPro" id="IPR051698">
    <property type="entry name" value="Transposase_11-like"/>
</dbReference>
<dbReference type="PANTHER" id="PTHR30298">
    <property type="entry name" value="H REPEAT-ASSOCIATED PREDICTED TRANSPOSASE"/>
    <property type="match status" value="1"/>
</dbReference>
<dbReference type="Pfam" id="PF13808">
    <property type="entry name" value="DDE_Tnp_1_assoc"/>
    <property type="match status" value="1"/>
</dbReference>
<comment type="caution">
    <text evidence="2">The sequence shown here is derived from an EMBL/GenBank/DDBJ whole genome shotgun (WGS) entry which is preliminary data.</text>
</comment>
<dbReference type="NCBIfam" id="NF033564">
    <property type="entry name" value="transpos_ISAs1"/>
    <property type="match status" value="1"/>
</dbReference>
<proteinExistence type="predicted"/>
<dbReference type="InterPro" id="IPR047647">
    <property type="entry name" value="ISAs1_transpos"/>
</dbReference>
<name>A0A2H3KJV3_9CHLR</name>
<evidence type="ECO:0000313" key="2">
    <source>
        <dbReference type="EMBL" id="PDV98230.1"/>
    </source>
</evidence>
<evidence type="ECO:0000259" key="1">
    <source>
        <dbReference type="Pfam" id="PF13808"/>
    </source>
</evidence>
<dbReference type="RefSeq" id="WP_097653733.1">
    <property type="nucleotide sequence ID" value="NZ_LYXE01000109.1"/>
</dbReference>
<dbReference type="InterPro" id="IPR032806">
    <property type="entry name" value="YbfD_N"/>
</dbReference>